<dbReference type="Proteomes" id="UP000593567">
    <property type="component" value="Unassembled WGS sequence"/>
</dbReference>
<evidence type="ECO:0000313" key="7">
    <source>
        <dbReference type="EMBL" id="KAF6041439.1"/>
    </source>
</evidence>
<evidence type="ECO:0000256" key="1">
    <source>
        <dbReference type="ARBA" id="ARBA00022598"/>
    </source>
</evidence>
<feature type="domain" description="Aminoacyl-tRNA synthetase class Ia" evidence="6">
    <location>
        <begin position="129"/>
        <end position="216"/>
    </location>
</feature>
<dbReference type="GO" id="GO:0006428">
    <property type="term" value="P:isoleucyl-tRNA aminoacylation"/>
    <property type="evidence" value="ECO:0007669"/>
    <property type="project" value="TreeGrafter"/>
</dbReference>
<keyword evidence="4" id="KW-0648">Protein biosynthesis</keyword>
<keyword evidence="8" id="KW-1185">Reference proteome</keyword>
<name>A0A7J7KTH7_BUGNE</name>
<evidence type="ECO:0000313" key="8">
    <source>
        <dbReference type="Proteomes" id="UP000593567"/>
    </source>
</evidence>
<reference evidence="7" key="1">
    <citation type="submission" date="2020-06" db="EMBL/GenBank/DDBJ databases">
        <title>Draft genome of Bugula neritina, a colonial animal packing powerful symbionts and potential medicines.</title>
        <authorList>
            <person name="Rayko M."/>
        </authorList>
    </citation>
    <scope>NUCLEOTIDE SEQUENCE [LARGE SCALE GENOMIC DNA]</scope>
    <source>
        <strain evidence="7">Kwan_BN1</strain>
    </source>
</reference>
<dbReference type="InterPro" id="IPR002300">
    <property type="entry name" value="aa-tRNA-synth_Ia"/>
</dbReference>
<dbReference type="PANTHER" id="PTHR42765:SF1">
    <property type="entry name" value="ISOLEUCINE--TRNA LIGASE, MITOCHONDRIAL"/>
    <property type="match status" value="1"/>
</dbReference>
<proteinExistence type="predicted"/>
<evidence type="ECO:0000256" key="2">
    <source>
        <dbReference type="ARBA" id="ARBA00022741"/>
    </source>
</evidence>
<evidence type="ECO:0000259" key="6">
    <source>
        <dbReference type="Pfam" id="PF00133"/>
    </source>
</evidence>
<gene>
    <name evidence="7" type="ORF">EB796_000249</name>
</gene>
<dbReference type="PROSITE" id="PS00178">
    <property type="entry name" value="AA_TRNA_LIGASE_I"/>
    <property type="match status" value="1"/>
</dbReference>
<keyword evidence="2" id="KW-0547">Nucleotide-binding</keyword>
<dbReference type="SUPFAM" id="SSF52374">
    <property type="entry name" value="Nucleotidylyl transferase"/>
    <property type="match status" value="1"/>
</dbReference>
<dbReference type="Pfam" id="PF00133">
    <property type="entry name" value="tRNA-synt_1"/>
    <property type="match status" value="2"/>
</dbReference>
<organism evidence="7 8">
    <name type="scientific">Bugula neritina</name>
    <name type="common">Brown bryozoan</name>
    <name type="synonym">Sertularia neritina</name>
    <dbReference type="NCBI Taxonomy" id="10212"/>
    <lineage>
        <taxon>Eukaryota</taxon>
        <taxon>Metazoa</taxon>
        <taxon>Spiralia</taxon>
        <taxon>Lophotrochozoa</taxon>
        <taxon>Bryozoa</taxon>
        <taxon>Gymnolaemata</taxon>
        <taxon>Cheilostomatida</taxon>
        <taxon>Flustrina</taxon>
        <taxon>Buguloidea</taxon>
        <taxon>Bugulidae</taxon>
        <taxon>Bugula</taxon>
    </lineage>
</organism>
<accession>A0A7J7KTH7</accession>
<dbReference type="OrthoDB" id="10264412at2759"/>
<evidence type="ECO:0000256" key="4">
    <source>
        <dbReference type="ARBA" id="ARBA00022917"/>
    </source>
</evidence>
<protein>
    <submittedName>
        <fullName evidence="7">IARS2</fullName>
    </submittedName>
</protein>
<dbReference type="GO" id="GO:0005524">
    <property type="term" value="F:ATP binding"/>
    <property type="evidence" value="ECO:0007669"/>
    <property type="project" value="UniProtKB-KW"/>
</dbReference>
<evidence type="ECO:0000256" key="5">
    <source>
        <dbReference type="ARBA" id="ARBA00023146"/>
    </source>
</evidence>
<dbReference type="GO" id="GO:0032543">
    <property type="term" value="P:mitochondrial translation"/>
    <property type="evidence" value="ECO:0007669"/>
    <property type="project" value="TreeGrafter"/>
</dbReference>
<dbReference type="InterPro" id="IPR050081">
    <property type="entry name" value="Ile-tRNA_ligase"/>
</dbReference>
<dbReference type="PANTHER" id="PTHR42765">
    <property type="entry name" value="SOLEUCYL-TRNA SYNTHETASE"/>
    <property type="match status" value="1"/>
</dbReference>
<dbReference type="AlphaFoldDB" id="A0A7J7KTH7"/>
<dbReference type="Gene3D" id="3.40.50.620">
    <property type="entry name" value="HUPs"/>
    <property type="match status" value="1"/>
</dbReference>
<keyword evidence="5" id="KW-0030">Aminoacyl-tRNA synthetase</keyword>
<dbReference type="GO" id="GO:0004822">
    <property type="term" value="F:isoleucine-tRNA ligase activity"/>
    <property type="evidence" value="ECO:0007669"/>
    <property type="project" value="TreeGrafter"/>
</dbReference>
<dbReference type="InterPro" id="IPR001412">
    <property type="entry name" value="aa-tRNA-synth_I_CS"/>
</dbReference>
<dbReference type="GO" id="GO:0005739">
    <property type="term" value="C:mitochondrion"/>
    <property type="evidence" value="ECO:0007669"/>
    <property type="project" value="TreeGrafter"/>
</dbReference>
<keyword evidence="3" id="KW-0067">ATP-binding</keyword>
<feature type="domain" description="Aminoacyl-tRNA synthetase class Ia" evidence="6">
    <location>
        <begin position="85"/>
        <end position="121"/>
    </location>
</feature>
<evidence type="ECO:0000256" key="3">
    <source>
        <dbReference type="ARBA" id="ARBA00022840"/>
    </source>
</evidence>
<comment type="caution">
    <text evidence="7">The sequence shown here is derived from an EMBL/GenBank/DDBJ whole genome shotgun (WGS) entry which is preliminary data.</text>
</comment>
<sequence length="224" mass="25977">MPLLSCKKLSALIHYRIQLGKIRKYFLSTSLCLNDREKGKGKPAGKKYADTINLPQMPYALSVYKPDGRCNERESYIQKIADFDGLYKWQRRNNKAPQFTIHDGPPYANGQPHVGHALNKARSANDFSLTDIQVRKQADKFSRETLATQRDEFKTWGVMADWDNPYITSDRHFVAKELDIFQQLYNKGLIYQDYMPVYWSPSSRTALAEAELEYKTTIRAYQCT</sequence>
<keyword evidence="1" id="KW-0436">Ligase</keyword>
<dbReference type="InterPro" id="IPR014729">
    <property type="entry name" value="Rossmann-like_a/b/a_fold"/>
</dbReference>
<dbReference type="EMBL" id="VXIV02000045">
    <property type="protein sequence ID" value="KAF6041439.1"/>
    <property type="molecule type" value="Genomic_DNA"/>
</dbReference>